<dbReference type="EMBL" id="SNWR01000001">
    <property type="protein sequence ID" value="TDO40713.1"/>
    <property type="molecule type" value="Genomic_DNA"/>
</dbReference>
<protein>
    <submittedName>
        <fullName evidence="2">Uncharacterized protein</fullName>
    </submittedName>
</protein>
<sequence>MTRRRQTSRLVPVDLNHRRTWRSLWRRCRCGLAAPCVDALVPSAPLPFPPRPDLSPPSQALAKERRYSHAENTRPGMTESDPTALSRCSPGGPHSPARRPQKPPGSSGHEPSRQPAATASRRSATATANHSLRGFAGRSAMASASCPGATTPSRSGTTTPSRPGATTPSRSGTTTPSRPGATTPSRSGTTTPSRPGATTPSRSGTTTPSRPGATTPSRSGTTTPSRPGATTSSRSGTTTPSRPGATTPSRSGTTTSSRSGAHPRGQPMNGGGRRRPVSADGGRVTQPRERRPG</sequence>
<dbReference type="Proteomes" id="UP000294901">
    <property type="component" value="Unassembled WGS sequence"/>
</dbReference>
<accession>A0A4R6JVE7</accession>
<reference evidence="2 3" key="1">
    <citation type="submission" date="2019-03" db="EMBL/GenBank/DDBJ databases">
        <title>Sequencing the genomes of 1000 actinobacteria strains.</title>
        <authorList>
            <person name="Klenk H.-P."/>
        </authorList>
    </citation>
    <scope>NUCLEOTIDE SEQUENCE [LARGE SCALE GENOMIC DNA]</scope>
    <source>
        <strain evidence="2 3">DSM 43805</strain>
    </source>
</reference>
<feature type="compositionally biased region" description="Low complexity" evidence="1">
    <location>
        <begin position="150"/>
        <end position="260"/>
    </location>
</feature>
<feature type="region of interest" description="Disordered" evidence="1">
    <location>
        <begin position="139"/>
        <end position="293"/>
    </location>
</feature>
<organism evidence="2 3">
    <name type="scientific">Paractinoplanes brasiliensis</name>
    <dbReference type="NCBI Taxonomy" id="52695"/>
    <lineage>
        <taxon>Bacteria</taxon>
        <taxon>Bacillati</taxon>
        <taxon>Actinomycetota</taxon>
        <taxon>Actinomycetes</taxon>
        <taxon>Micromonosporales</taxon>
        <taxon>Micromonosporaceae</taxon>
        <taxon>Paractinoplanes</taxon>
    </lineage>
</organism>
<feature type="compositionally biased region" description="Low complexity" evidence="1">
    <location>
        <begin position="116"/>
        <end position="127"/>
    </location>
</feature>
<proteinExistence type="predicted"/>
<feature type="compositionally biased region" description="Basic and acidic residues" evidence="1">
    <location>
        <begin position="62"/>
        <end position="72"/>
    </location>
</feature>
<evidence type="ECO:0000256" key="1">
    <source>
        <dbReference type="SAM" id="MobiDB-lite"/>
    </source>
</evidence>
<name>A0A4R6JVE7_9ACTN</name>
<dbReference type="AlphaFoldDB" id="A0A4R6JVE7"/>
<gene>
    <name evidence="2" type="ORF">C8E87_4432</name>
</gene>
<feature type="region of interest" description="Disordered" evidence="1">
    <location>
        <begin position="48"/>
        <end position="127"/>
    </location>
</feature>
<evidence type="ECO:0000313" key="2">
    <source>
        <dbReference type="EMBL" id="TDO40713.1"/>
    </source>
</evidence>
<comment type="caution">
    <text evidence="2">The sequence shown here is derived from an EMBL/GenBank/DDBJ whole genome shotgun (WGS) entry which is preliminary data.</text>
</comment>
<evidence type="ECO:0000313" key="3">
    <source>
        <dbReference type="Proteomes" id="UP000294901"/>
    </source>
</evidence>
<keyword evidence="3" id="KW-1185">Reference proteome</keyword>